<keyword evidence="1" id="KW-1133">Transmembrane helix</keyword>
<evidence type="ECO:0000256" key="1">
    <source>
        <dbReference type="SAM" id="Phobius"/>
    </source>
</evidence>
<protein>
    <recommendedName>
        <fullName evidence="4">Sporulation protein YtrH</fullName>
    </recommendedName>
</protein>
<dbReference type="EMBL" id="JAGGKS010000001">
    <property type="protein sequence ID" value="MBP1924274.1"/>
    <property type="molecule type" value="Genomic_DNA"/>
</dbReference>
<evidence type="ECO:0000313" key="3">
    <source>
        <dbReference type="Proteomes" id="UP001519342"/>
    </source>
</evidence>
<proteinExistence type="predicted"/>
<comment type="caution">
    <text evidence="2">The sequence shown here is derived from an EMBL/GenBank/DDBJ whole genome shotgun (WGS) entry which is preliminary data.</text>
</comment>
<gene>
    <name evidence="2" type="ORF">J2Z76_000127</name>
</gene>
<accession>A0ABS4G9D3</accession>
<dbReference type="Pfam" id="PF14034">
    <property type="entry name" value="Spore_YtrH"/>
    <property type="match status" value="1"/>
</dbReference>
<feature type="transmembrane region" description="Helical" evidence="1">
    <location>
        <begin position="44"/>
        <end position="67"/>
    </location>
</feature>
<dbReference type="RefSeq" id="WP_425347553.1">
    <property type="nucleotide sequence ID" value="NZ_JAGGKS010000001.1"/>
</dbReference>
<dbReference type="InterPro" id="IPR025689">
    <property type="entry name" value="Spore_YtrH"/>
</dbReference>
<feature type="transmembrane region" description="Helical" evidence="1">
    <location>
        <begin position="12"/>
        <end position="32"/>
    </location>
</feature>
<name>A0ABS4G9D3_9FIRM</name>
<keyword evidence="3" id="KW-1185">Reference proteome</keyword>
<keyword evidence="1" id="KW-0472">Membrane</keyword>
<evidence type="ECO:0008006" key="4">
    <source>
        <dbReference type="Google" id="ProtNLM"/>
    </source>
</evidence>
<organism evidence="2 3">
    <name type="scientific">Sedimentibacter acidaminivorans</name>
    <dbReference type="NCBI Taxonomy" id="913099"/>
    <lineage>
        <taxon>Bacteria</taxon>
        <taxon>Bacillati</taxon>
        <taxon>Bacillota</taxon>
        <taxon>Tissierellia</taxon>
        <taxon>Sedimentibacter</taxon>
    </lineage>
</organism>
<evidence type="ECO:0000313" key="2">
    <source>
        <dbReference type="EMBL" id="MBP1924274.1"/>
    </source>
</evidence>
<reference evidence="2 3" key="1">
    <citation type="submission" date="2021-03" db="EMBL/GenBank/DDBJ databases">
        <title>Genomic Encyclopedia of Type Strains, Phase IV (KMG-IV): sequencing the most valuable type-strain genomes for metagenomic binning, comparative biology and taxonomic classification.</title>
        <authorList>
            <person name="Goeker M."/>
        </authorList>
    </citation>
    <scope>NUCLEOTIDE SEQUENCE [LARGE SCALE GENOMIC DNA]</scope>
    <source>
        <strain evidence="2 3">DSM 24004</strain>
    </source>
</reference>
<dbReference type="Proteomes" id="UP001519342">
    <property type="component" value="Unassembled WGS sequence"/>
</dbReference>
<sequence>MSSFFSNLIHNFFLSFGIVVGASIFSGIGAIITNHPPLNAMLDVAGSMKIWAIAASLGGTFSSFSVIEKGLFEGEIKSLIKQCLFILIGLIGANTGYGFIKLLKRCSEIWGN</sequence>
<keyword evidence="1" id="KW-0812">Transmembrane</keyword>
<feature type="transmembrane region" description="Helical" evidence="1">
    <location>
        <begin position="79"/>
        <end position="100"/>
    </location>
</feature>